<evidence type="ECO:0000313" key="1">
    <source>
        <dbReference type="EMBL" id="CAI8922307.1"/>
    </source>
</evidence>
<protein>
    <submittedName>
        <fullName evidence="1">Uncharacterized protein</fullName>
    </submittedName>
</protein>
<organism evidence="1 2">
    <name type="scientific">Methylocaldum szegediense</name>
    <dbReference type="NCBI Taxonomy" id="73780"/>
    <lineage>
        <taxon>Bacteria</taxon>
        <taxon>Pseudomonadati</taxon>
        <taxon>Pseudomonadota</taxon>
        <taxon>Gammaproteobacteria</taxon>
        <taxon>Methylococcales</taxon>
        <taxon>Methylococcaceae</taxon>
        <taxon>Methylocaldum</taxon>
    </lineage>
</organism>
<accession>A0ABM9I6E4</accession>
<name>A0ABM9I6E4_9GAMM</name>
<gene>
    <name evidence="1" type="ORF">MSZNOR_3866</name>
</gene>
<reference evidence="1 2" key="1">
    <citation type="submission" date="2023-03" db="EMBL/GenBank/DDBJ databases">
        <authorList>
            <person name="Pearce D."/>
        </authorList>
    </citation>
    <scope>NUCLEOTIDE SEQUENCE [LARGE SCALE GENOMIC DNA]</scope>
    <source>
        <strain evidence="1">Msz</strain>
    </source>
</reference>
<keyword evidence="2" id="KW-1185">Reference proteome</keyword>
<dbReference type="EMBL" id="OX458333">
    <property type="protein sequence ID" value="CAI8922307.1"/>
    <property type="molecule type" value="Genomic_DNA"/>
</dbReference>
<evidence type="ECO:0000313" key="2">
    <source>
        <dbReference type="Proteomes" id="UP001162030"/>
    </source>
</evidence>
<proteinExistence type="predicted"/>
<sequence>MTGLYAFSFFSLGVAWAKEAEKHRFPCKPLPEKAVHA</sequence>
<dbReference type="Proteomes" id="UP001162030">
    <property type="component" value="Chromosome"/>
</dbReference>